<dbReference type="InterPro" id="IPR056913">
    <property type="entry name" value="TRAPPC10/Trs130_N"/>
</dbReference>
<evidence type="ECO:0000256" key="2">
    <source>
        <dbReference type="ARBA" id="ARBA00022448"/>
    </source>
</evidence>
<feature type="domain" description="Trafficking protein particle complex subunit 11" evidence="5">
    <location>
        <begin position="466"/>
        <end position="548"/>
    </location>
</feature>
<comment type="caution">
    <text evidence="8">The sequence shown here is derived from an EMBL/GenBank/DDBJ whole genome shotgun (WGS) entry which is preliminary data.</text>
</comment>
<evidence type="ECO:0000313" key="8">
    <source>
        <dbReference type="EMBL" id="KAJ5070014.1"/>
    </source>
</evidence>
<dbReference type="GO" id="GO:0006891">
    <property type="term" value="P:intra-Golgi vesicle-mediated transport"/>
    <property type="evidence" value="ECO:0007669"/>
    <property type="project" value="TreeGrafter"/>
</dbReference>
<organism evidence="8 9">
    <name type="scientific">Anaeramoeba ignava</name>
    <name type="common">Anaerobic marine amoeba</name>
    <dbReference type="NCBI Taxonomy" id="1746090"/>
    <lineage>
        <taxon>Eukaryota</taxon>
        <taxon>Metamonada</taxon>
        <taxon>Anaeramoebidae</taxon>
        <taxon>Anaeramoeba</taxon>
    </lineage>
</organism>
<evidence type="ECO:0000256" key="1">
    <source>
        <dbReference type="ARBA" id="ARBA00004555"/>
    </source>
</evidence>
<dbReference type="Proteomes" id="UP001149090">
    <property type="component" value="Unassembled WGS sequence"/>
</dbReference>
<comment type="subcellular location">
    <subcellularLocation>
        <location evidence="1">Golgi apparatus</location>
    </subcellularLocation>
</comment>
<evidence type="ECO:0000256" key="3">
    <source>
        <dbReference type="ARBA" id="ARBA00023034"/>
    </source>
</evidence>
<feature type="domain" description="TRAPPC10/Trs130 C-terminal" evidence="6">
    <location>
        <begin position="1319"/>
        <end position="1383"/>
    </location>
</feature>
<dbReference type="GO" id="GO:0034498">
    <property type="term" value="P:early endosome to Golgi transport"/>
    <property type="evidence" value="ECO:0007669"/>
    <property type="project" value="TreeGrafter"/>
</dbReference>
<keyword evidence="2" id="KW-0813">Transport</keyword>
<reference evidence="8" key="1">
    <citation type="submission" date="2022-10" db="EMBL/GenBank/DDBJ databases">
        <title>Novel sulphate-reducing endosymbionts in the free-living metamonad Anaeramoeba.</title>
        <authorList>
            <person name="Jerlstrom-Hultqvist J."/>
            <person name="Cepicka I."/>
            <person name="Gallot-Lavallee L."/>
            <person name="Salas-Leiva D."/>
            <person name="Curtis B.A."/>
            <person name="Zahonova K."/>
            <person name="Pipaliya S."/>
            <person name="Dacks J."/>
            <person name="Roger A.J."/>
        </authorList>
    </citation>
    <scope>NUCLEOTIDE SEQUENCE</scope>
    <source>
        <strain evidence="8">BMAN</strain>
    </source>
</reference>
<feature type="compositionally biased region" description="Basic and acidic residues" evidence="4">
    <location>
        <begin position="1114"/>
        <end position="1124"/>
    </location>
</feature>
<dbReference type="EMBL" id="JAPDFW010000100">
    <property type="protein sequence ID" value="KAJ5070014.1"/>
    <property type="molecule type" value="Genomic_DNA"/>
</dbReference>
<evidence type="ECO:0000259" key="6">
    <source>
        <dbReference type="Pfam" id="PF12584"/>
    </source>
</evidence>
<dbReference type="GO" id="GO:0005829">
    <property type="term" value="C:cytosol"/>
    <property type="evidence" value="ECO:0007669"/>
    <property type="project" value="GOC"/>
</dbReference>
<evidence type="ECO:0000259" key="7">
    <source>
        <dbReference type="Pfam" id="PF23036"/>
    </source>
</evidence>
<evidence type="ECO:0000313" key="9">
    <source>
        <dbReference type="Proteomes" id="UP001149090"/>
    </source>
</evidence>
<feature type="compositionally biased region" description="Acidic residues" evidence="4">
    <location>
        <begin position="1102"/>
        <end position="1113"/>
    </location>
</feature>
<dbReference type="Pfam" id="PF11817">
    <property type="entry name" value="Foie-gras_1"/>
    <property type="match status" value="1"/>
</dbReference>
<evidence type="ECO:0000256" key="4">
    <source>
        <dbReference type="SAM" id="MobiDB-lite"/>
    </source>
</evidence>
<name>A0A9Q0R7H2_ANAIG</name>
<accession>A0A9Q0R7H2</accession>
<dbReference type="Pfam" id="PF12584">
    <property type="entry name" value="TRAPPC10"/>
    <property type="match status" value="1"/>
</dbReference>
<sequence length="1428" mass="166776">MQNPIIFVEDVSDVWKDVSISLQKHFPLTNINSRRRDKIYESMTINPQFITDRNIISTRNTSKKQEQEPFLYLYVFKCDETNLFKKSIKPQLKIWWENKNSLRVDWLILFATVTYYSGNKMFASRRQKKIYDLLQKEVTVKNRCSHVRVVQFQEGGDFSAEDPSWADFLSKFQSNICNAFGQRKENISMKILEMEDKKEADFFDIFVAKEQKAFLFEQFDLIEKAVKQYDKLEILLKETINFYKNKTNNTNNLIKENQAIIKKNKGQLFQEFVSENSPYWGINILSENAKPYRDLLLSKKITEFDCRLYIMIRKSKLFLKKRLLKDLAKHGLIFIQSMKRELLLNTNFTPIFSTIWAISSSFDIISACTLENPLALLPENEAKQLFAMQGQLDIFVRDLIFSLKHLVGKVELARKLSIFVLEKQIPKSIQSADPITNSIFNKFFAENIKIQQAFQNDNEFWLFYISLTQSTINKYSQSNKLRTHSAQKLEIDLANAYIINEKFVQAEEILRLLLQNFMEENWFSLAKDLIPKLLLCYSKMNSWDKYIITRLVSLSPNFEYPEYEKNLIILDIQNKIKNCARIFTHSTNSLFKIELKKSHNQESVPIGFPIDIDCEITNLIGVPFSCERIVLILTSKNTKKEKSSPKKREYKFEIGKEIIQEIIQEKDKNNEKKDKDKKPTIILQPGTNSMKFSQISNIIGRFILSKLKLYLGNLRVVKKYQKQHHTFCRVSPKNSFLDFQLFQPESFSPNKPCVIQANIKTQNDSINSGTLKIFSSNIQILPKQNLQIESSNASIYSAHDIKHLLSTISRNKTDSLQEKDQITIYIKDQEQKFTSINIPLTCIKVSKQSPFYNEAKIEMKDIPKNQEVIFFLPIVPIPIPIPIKNGINFDNPKEKHELSNNIQIKFDYTKQEPKDLHTIFQNQYNLNTKVPFDISTNVKNIQIDKDFFKFVQIVLESKVSFPIEIVDQNIMISDIIQNDEKIVYESVPLPKEALNIGTVIAPSQQISFVYKLKEKREKLNLSELQDQEKSNLNSQNEENSLFFNFQEQEIDLIHETESESISESVTKSQTESDIESETESDIESETESDLDKEKTKINVIENENENEINENENENEKTEPKIIKTSENNQSISNRSSNTSNENWCIIDLTKDMSFSEKSGEETINHQKRINFDKSQQDQEPQTYQNLENLDGTPNSKKVAKRFISDQNIPKSKMITKKLFGFDNQVFESEILDSNSEKNLEDKPKTLKGLSQFYIYFKKAQLEQVAKQENSPPDILEFFSYPLNLFQSKTPRKVICSIYRPVSFNFGEDFSIKVILSTNNQNSIDKKFCLELNADFSEWLIAGKTKYFFTFQRKLSHTLFWKIVPLKSGVVRFPQISIIGCQSKEIKFKHYDIQTQNEISKCNGFLNIFPPKIEFSEMTKTNYFSERK</sequence>
<dbReference type="GO" id="GO:1990071">
    <property type="term" value="C:TRAPPII protein complex"/>
    <property type="evidence" value="ECO:0007669"/>
    <property type="project" value="InterPro"/>
</dbReference>
<keyword evidence="3" id="KW-0333">Golgi apparatus</keyword>
<dbReference type="Pfam" id="PF23036">
    <property type="entry name" value="TRAPPC10_1st"/>
    <property type="match status" value="1"/>
</dbReference>
<dbReference type="PANTHER" id="PTHR13251:SF3">
    <property type="entry name" value="TRAFFICKING PROTEIN PARTICLE COMPLEX SUBUNIT 10"/>
    <property type="match status" value="1"/>
</dbReference>
<dbReference type="OrthoDB" id="10256906at2759"/>
<dbReference type="InterPro" id="IPR022233">
    <property type="entry name" value="TRAPPC10/Trs130_C"/>
</dbReference>
<feature type="domain" description="TRAPPC10/Trs130 N-terminal" evidence="7">
    <location>
        <begin position="2"/>
        <end position="321"/>
    </location>
</feature>
<gene>
    <name evidence="8" type="ORF">M0811_11379</name>
</gene>
<feature type="compositionally biased region" description="Acidic residues" evidence="4">
    <location>
        <begin position="1072"/>
        <end position="1088"/>
    </location>
</feature>
<dbReference type="InterPro" id="IPR021773">
    <property type="entry name" value="TPC11"/>
</dbReference>
<evidence type="ECO:0000259" key="5">
    <source>
        <dbReference type="Pfam" id="PF11817"/>
    </source>
</evidence>
<feature type="compositionally biased region" description="Polar residues" evidence="4">
    <location>
        <begin position="1126"/>
        <end position="1140"/>
    </location>
</feature>
<protein>
    <submittedName>
        <fullName evidence="8">Epilepsy holoprosencephaly candidate 1/tmem1</fullName>
    </submittedName>
</protein>
<keyword evidence="9" id="KW-1185">Reference proteome</keyword>
<dbReference type="PANTHER" id="PTHR13251">
    <property type="entry name" value="EPILEPSY HOLOPROSENCEPHALY CANDIDATE 1/TMEM1"/>
    <property type="match status" value="1"/>
</dbReference>
<feature type="region of interest" description="Disordered" evidence="4">
    <location>
        <begin position="1055"/>
        <end position="1140"/>
    </location>
</feature>
<proteinExistence type="predicted"/>
<dbReference type="InterPro" id="IPR045126">
    <property type="entry name" value="TRAPPC10/Trs130"/>
</dbReference>